<dbReference type="GO" id="GO:0005634">
    <property type="term" value="C:nucleus"/>
    <property type="evidence" value="ECO:0007669"/>
    <property type="project" value="TreeGrafter"/>
</dbReference>
<dbReference type="Ensembl" id="ENSPPYT00000037625.1">
    <property type="protein sequence ID" value="ENSPPYP00000025436.1"/>
    <property type="gene ID" value="ENSPPYG00000001027.3"/>
</dbReference>
<reference evidence="2" key="2">
    <citation type="submission" date="2017-12" db="EMBL/GenBank/DDBJ databases">
        <title>High-resolution comparative analysis of great ape genomes.</title>
        <authorList>
            <person name="Pollen A."/>
            <person name="Hastie A."/>
            <person name="Hormozdiari F."/>
            <person name="Dougherty M."/>
            <person name="Liu R."/>
            <person name="Chaisson M."/>
            <person name="Hoppe E."/>
            <person name="Hill C."/>
            <person name="Pang A."/>
            <person name="Hillier L."/>
            <person name="Baker C."/>
            <person name="Armstrong J."/>
            <person name="Shendure J."/>
            <person name="Paten B."/>
            <person name="Wilson R."/>
            <person name="Chao H."/>
            <person name="Schneider V."/>
            <person name="Ventura M."/>
            <person name="Kronenberg Z."/>
            <person name="Murali S."/>
            <person name="Gordon D."/>
            <person name="Cantsilieris S."/>
            <person name="Munson K."/>
            <person name="Nelson B."/>
            <person name="Raja A."/>
            <person name="Underwood J."/>
            <person name="Diekhans M."/>
            <person name="Fiddes I."/>
            <person name="Haussler D."/>
            <person name="Eichler E."/>
        </authorList>
    </citation>
    <scope>NUCLEOTIDE SEQUENCE [LARGE SCALE GENOMIC DNA]</scope>
    <source>
        <strain evidence="2">Susie</strain>
    </source>
</reference>
<organism evidence="2">
    <name type="scientific">Pongo abelii</name>
    <name type="common">Sumatran orangutan</name>
    <name type="synonym">Pongo pygmaeus abelii</name>
    <dbReference type="NCBI Taxonomy" id="9601"/>
    <lineage>
        <taxon>Eukaryota</taxon>
        <taxon>Metazoa</taxon>
        <taxon>Chordata</taxon>
        <taxon>Craniata</taxon>
        <taxon>Vertebrata</taxon>
        <taxon>Euteleostomi</taxon>
        <taxon>Mammalia</taxon>
        <taxon>Eutheria</taxon>
        <taxon>Euarchontoglires</taxon>
        <taxon>Primates</taxon>
        <taxon>Haplorrhini</taxon>
        <taxon>Catarrhini</taxon>
        <taxon>Hominidae</taxon>
        <taxon>Pongo</taxon>
    </lineage>
</organism>
<accession>A0A2J8UM55</accession>
<evidence type="ECO:0000256" key="1">
    <source>
        <dbReference type="SAM" id="MobiDB-lite"/>
    </source>
</evidence>
<dbReference type="InterPro" id="IPR039201">
    <property type="entry name" value="Inka"/>
</dbReference>
<dbReference type="EMBL" id="NDHI03003453">
    <property type="protein sequence ID" value="PNJ46332.1"/>
    <property type="molecule type" value="Genomic_DNA"/>
</dbReference>
<protein>
    <submittedName>
        <fullName evidence="2">FAM212B isoform 4</fullName>
    </submittedName>
    <submittedName>
        <fullName evidence="3">Inka box actin regulator 2</fullName>
    </submittedName>
</protein>
<dbReference type="Proteomes" id="UP000001595">
    <property type="component" value="Chromosome 1"/>
</dbReference>
<reference evidence="3 4" key="1">
    <citation type="submission" date="2008-02" db="EMBL/GenBank/DDBJ databases">
        <title>A 6x draft sequence assembly of the Pongo pygmaeus abelii genome.</title>
        <authorList>
            <person name="Wilson R.K."/>
            <person name="Mardis E."/>
        </authorList>
    </citation>
    <scope>NUCLEOTIDE SEQUENCE [LARGE SCALE GENOMIC DNA]</scope>
</reference>
<keyword evidence="4" id="KW-1185">Reference proteome</keyword>
<dbReference type="GO" id="GO:0019901">
    <property type="term" value="F:protein kinase binding"/>
    <property type="evidence" value="ECO:0007669"/>
    <property type="project" value="TreeGrafter"/>
</dbReference>
<evidence type="ECO:0000313" key="4">
    <source>
        <dbReference type="Proteomes" id="UP000001595"/>
    </source>
</evidence>
<feature type="compositionally biased region" description="Low complexity" evidence="1">
    <location>
        <begin position="92"/>
        <end position="104"/>
    </location>
</feature>
<proteinExistence type="predicted"/>
<accession>A0A8I5T2C9</accession>
<gene>
    <name evidence="3" type="primary">INKA2</name>
    <name evidence="2" type="ORF">CR201_G0026838</name>
</gene>
<dbReference type="GO" id="GO:0030291">
    <property type="term" value="F:protein serine/threonine kinase inhibitor activity"/>
    <property type="evidence" value="ECO:0007669"/>
    <property type="project" value="InterPro"/>
</dbReference>
<name>A0A2J8UM55_PONAB</name>
<dbReference type="PANTHER" id="PTHR28615">
    <property type="entry name" value="PAK4-INHIBITOR INKA1-RELATED"/>
    <property type="match status" value="1"/>
</dbReference>
<reference evidence="3" key="3">
    <citation type="submission" date="2025-05" db="UniProtKB">
        <authorList>
            <consortium name="Ensembl"/>
        </authorList>
    </citation>
    <scope>IDENTIFICATION</scope>
</reference>
<dbReference type="PANTHER" id="PTHR28615:SF2">
    <property type="entry name" value="PAK4-INHIBITOR INKA2"/>
    <property type="match status" value="1"/>
</dbReference>
<evidence type="ECO:0000313" key="3">
    <source>
        <dbReference type="Ensembl" id="ENSPPYP00000025436.1"/>
    </source>
</evidence>
<evidence type="ECO:0000313" key="2">
    <source>
        <dbReference type="EMBL" id="PNJ46332.1"/>
    </source>
</evidence>
<dbReference type="AlphaFoldDB" id="A0A2J8UM55"/>
<sequence length="114" mass="12524">MTMESREMDCYLRRLKQELMSMKEVGDGLQDQMNCMMGALQELKLLQVQTALEQLEISGGAPVPGSPEGPRTQYEHPCWEGGRSPARPPVCSPSSQPSVEQPEPTSGAFPIQCS</sequence>
<dbReference type="GeneTree" id="ENSGT00530000063849"/>
<feature type="region of interest" description="Disordered" evidence="1">
    <location>
        <begin position="57"/>
        <end position="114"/>
    </location>
</feature>